<evidence type="ECO:0000313" key="2">
    <source>
        <dbReference type="EMBL" id="QJA70004.1"/>
    </source>
</evidence>
<dbReference type="InterPro" id="IPR013324">
    <property type="entry name" value="RNA_pol_sigma_r3/r4-like"/>
</dbReference>
<accession>A0A6M3JIU3</accession>
<dbReference type="Pfam" id="PF04545">
    <property type="entry name" value="Sigma70_r4"/>
    <property type="match status" value="1"/>
</dbReference>
<dbReference type="InterPro" id="IPR007630">
    <property type="entry name" value="RNA_pol_sigma70_r4"/>
</dbReference>
<evidence type="ECO:0000259" key="1">
    <source>
        <dbReference type="Pfam" id="PF04545"/>
    </source>
</evidence>
<proteinExistence type="predicted"/>
<dbReference type="InterPro" id="IPR036388">
    <property type="entry name" value="WH-like_DNA-bd_sf"/>
</dbReference>
<reference evidence="2" key="1">
    <citation type="submission" date="2020-03" db="EMBL/GenBank/DDBJ databases">
        <title>The deep terrestrial virosphere.</title>
        <authorList>
            <person name="Holmfeldt K."/>
            <person name="Nilsson E."/>
            <person name="Simone D."/>
            <person name="Lopez-Fernandez M."/>
            <person name="Wu X."/>
            <person name="de Brujin I."/>
            <person name="Lundin D."/>
            <person name="Andersson A."/>
            <person name="Bertilsson S."/>
            <person name="Dopson M."/>
        </authorList>
    </citation>
    <scope>NUCLEOTIDE SEQUENCE</scope>
    <source>
        <strain evidence="2">MM415A04062</strain>
        <strain evidence="3">MM415B02625</strain>
    </source>
</reference>
<evidence type="ECO:0000313" key="3">
    <source>
        <dbReference type="EMBL" id="QJA89034.1"/>
    </source>
</evidence>
<protein>
    <submittedName>
        <fullName evidence="2">Putative sigma-70 region domain containing protein</fullName>
    </submittedName>
</protein>
<dbReference type="AlphaFoldDB" id="A0A6M3JIU3"/>
<organism evidence="2">
    <name type="scientific">viral metagenome</name>
    <dbReference type="NCBI Taxonomy" id="1070528"/>
    <lineage>
        <taxon>unclassified sequences</taxon>
        <taxon>metagenomes</taxon>
        <taxon>organismal metagenomes</taxon>
    </lineage>
</organism>
<dbReference type="GO" id="GO:0003700">
    <property type="term" value="F:DNA-binding transcription factor activity"/>
    <property type="evidence" value="ECO:0007669"/>
    <property type="project" value="InterPro"/>
</dbReference>
<dbReference type="EMBL" id="MT142818">
    <property type="protein sequence ID" value="QJA89034.1"/>
    <property type="molecule type" value="Genomic_DNA"/>
</dbReference>
<gene>
    <name evidence="2" type="ORF">MM415A04062_0008</name>
    <name evidence="3" type="ORF">MM415B02625_0012</name>
</gene>
<name>A0A6M3JIU3_9ZZZZ</name>
<dbReference type="SUPFAM" id="SSF88659">
    <property type="entry name" value="Sigma3 and sigma4 domains of RNA polymerase sigma factors"/>
    <property type="match status" value="1"/>
</dbReference>
<dbReference type="EMBL" id="MT141755">
    <property type="protein sequence ID" value="QJA70004.1"/>
    <property type="molecule type" value="Genomic_DNA"/>
</dbReference>
<sequence>MKYLVFECGCRYLNNKVKRRSGGRLYCPEHKHEKINHVEITCIDCEVIFIVNSKGLRANRCKICGPAKRGEDDNARNKLARRFPSSSKLFNNTVDMTYEEIGCKLGLSKQSIKDIEIRALNKIRGQIELYPALKEYIREIGDVARVADDYYRRNPIVGELNL</sequence>
<dbReference type="Gene3D" id="1.10.10.10">
    <property type="entry name" value="Winged helix-like DNA-binding domain superfamily/Winged helix DNA-binding domain"/>
    <property type="match status" value="1"/>
</dbReference>
<dbReference type="GO" id="GO:0006352">
    <property type="term" value="P:DNA-templated transcription initiation"/>
    <property type="evidence" value="ECO:0007669"/>
    <property type="project" value="InterPro"/>
</dbReference>
<feature type="domain" description="RNA polymerase sigma-70 region 4" evidence="1">
    <location>
        <begin position="93"/>
        <end position="124"/>
    </location>
</feature>